<sequence length="234" mass="25851">MLTKKKNFLLVFAILAFVVWAFPGNAYASELSEIEEANEILRNPENYSEYLKNYSVEDALKAGVDPEYAETASEDALEQLNEFQLLDYNQQMEFLDSMKQPFESSEEIITEEPSVQQYQARAASNSRTVSHTSTLSSFGINWTTYRVTGTYTYNSTGALKAGTTSGIVVRNLNPLVKTSRTSSYGSISNKKYSGVATFSYKIGPLKGLSVQIGTYNLKVTGGKNGLISGSAWKN</sequence>
<feature type="signal peptide" evidence="1">
    <location>
        <begin position="1"/>
        <end position="28"/>
    </location>
</feature>
<evidence type="ECO:0000313" key="3">
    <source>
        <dbReference type="Proteomes" id="UP000184758"/>
    </source>
</evidence>
<evidence type="ECO:0008006" key="4">
    <source>
        <dbReference type="Google" id="ProtNLM"/>
    </source>
</evidence>
<protein>
    <recommendedName>
        <fullName evidence="4">DUF5626 domain-containing protein</fullName>
    </recommendedName>
</protein>
<dbReference type="Proteomes" id="UP000184758">
    <property type="component" value="Unassembled WGS sequence"/>
</dbReference>
<feature type="chain" id="PRO_5009936625" description="DUF5626 domain-containing protein" evidence="1">
    <location>
        <begin position="29"/>
        <end position="234"/>
    </location>
</feature>
<reference evidence="3" key="1">
    <citation type="submission" date="2016-11" db="EMBL/GenBank/DDBJ databases">
        <authorList>
            <person name="Varghese N."/>
            <person name="Submissions S."/>
        </authorList>
    </citation>
    <scope>NUCLEOTIDE SEQUENCE [LARGE SCALE GENOMIC DNA]</scope>
    <source>
        <strain evidence="3">313</strain>
    </source>
</reference>
<name>A0A1N6IK74_9LACT</name>
<organism evidence="2 3">
    <name type="scientific">Carnobacterium alterfunditum</name>
    <dbReference type="NCBI Taxonomy" id="28230"/>
    <lineage>
        <taxon>Bacteria</taxon>
        <taxon>Bacillati</taxon>
        <taxon>Bacillota</taxon>
        <taxon>Bacilli</taxon>
        <taxon>Lactobacillales</taxon>
        <taxon>Carnobacteriaceae</taxon>
        <taxon>Carnobacterium</taxon>
    </lineage>
</organism>
<dbReference type="eggNOG" id="ENOG5032VHF">
    <property type="taxonomic scope" value="Bacteria"/>
</dbReference>
<keyword evidence="1" id="KW-0732">Signal</keyword>
<gene>
    <name evidence="2" type="ORF">SAMN05878443_2387</name>
</gene>
<accession>A0A1N6IK74</accession>
<dbReference type="AlphaFoldDB" id="A0A1N6IK74"/>
<evidence type="ECO:0000313" key="2">
    <source>
        <dbReference type="EMBL" id="SIO32434.1"/>
    </source>
</evidence>
<proteinExistence type="predicted"/>
<dbReference type="EMBL" id="FSRN01000003">
    <property type="protein sequence ID" value="SIO32434.1"/>
    <property type="molecule type" value="Genomic_DNA"/>
</dbReference>
<dbReference type="RefSeq" id="WP_034545038.1">
    <property type="nucleotide sequence ID" value="NZ_FSRN01000003.1"/>
</dbReference>
<evidence type="ECO:0000256" key="1">
    <source>
        <dbReference type="SAM" id="SignalP"/>
    </source>
</evidence>
<keyword evidence="3" id="KW-1185">Reference proteome</keyword>
<dbReference type="OrthoDB" id="2943481at2"/>